<sequence length="480" mass="53380">MKKSKLAIGVVVALGVVWAGGAWFTGQKAETEYKRQIEYANQQFKALGISNTFNIEYKNKSFERNWFSSQVEDELIVAIPRESKEWKIPFSTKLYHGPLPLNHLAKFNLIPALFSAEGFIGKNESTQLLFDLTKSEKPLQYQASTSYGLSTKGSLTLAKGEATNSKFTAQWSDVELNFDANKDFKGAYSLETNEYRLNSSEDPSTFSWKGLKYEITFEPTKWQYLYTGKGTSTTEQFEMTVVDNAGNPMSYAEKGTKSTTEISVNGDVIDFKGKNIVDEVLLDGKSLGKLTYNNELNHIDANALNALIEGFIEVVKASNHENADLMTKIIMQDWVKTHGMAILNNQPQIKINPISLSDEKGKLELDVNIALAKNPTFDLMRGNFYKQFTDFAIDVQLNKATVENIIDKLVPEAEKANAKAKIAASFAEAEQNGIAVNGEKSVTIKLVLENGELKLNGTAIPEQQVQNAIFMLLMSGALPH</sequence>
<keyword evidence="2" id="KW-1185">Reference proteome</keyword>
<comment type="caution">
    <text evidence="1">The sequence shown here is derived from an EMBL/GenBank/DDBJ whole genome shotgun (WGS) entry which is preliminary data.</text>
</comment>
<protein>
    <submittedName>
        <fullName evidence="1">DUF945 domain-containing protein</fullName>
    </submittedName>
</protein>
<proteinExistence type="predicted"/>
<dbReference type="EMBL" id="QEQF01000011">
    <property type="protein sequence ID" value="RDF08488.1"/>
    <property type="molecule type" value="Genomic_DNA"/>
</dbReference>
<dbReference type="InterPro" id="IPR010352">
    <property type="entry name" value="DUF945"/>
</dbReference>
<dbReference type="STRING" id="736.B0184_02990"/>
<accession>A0A369ZR57</accession>
<name>A0A369ZR57_9PAST</name>
<reference evidence="1 2" key="1">
    <citation type="submission" date="2018-05" db="EMBL/GenBank/DDBJ databases">
        <title>Draft Genome Sequences for a Diverse set of 7 Haemophilus Species.</title>
        <authorList>
            <person name="Nichols M."/>
            <person name="Topaz N."/>
            <person name="Wang X."/>
            <person name="Wang X."/>
            <person name="Boxrud D."/>
        </authorList>
    </citation>
    <scope>NUCLEOTIDE SEQUENCE [LARGE SCALE GENOMIC DNA]</scope>
    <source>
        <strain evidence="1 2">C2014016342</strain>
    </source>
</reference>
<evidence type="ECO:0000313" key="1">
    <source>
        <dbReference type="EMBL" id="RDF08488.1"/>
    </source>
</evidence>
<dbReference type="Proteomes" id="UP000253945">
    <property type="component" value="Unassembled WGS sequence"/>
</dbReference>
<dbReference type="AlphaFoldDB" id="A0A369ZR57"/>
<dbReference type="Pfam" id="PF06097">
    <property type="entry name" value="DUF945"/>
    <property type="match status" value="1"/>
</dbReference>
<organism evidence="1 2">
    <name type="scientific">Haemophilus paraphrohaemolyticus</name>
    <dbReference type="NCBI Taxonomy" id="736"/>
    <lineage>
        <taxon>Bacteria</taxon>
        <taxon>Pseudomonadati</taxon>
        <taxon>Pseudomonadota</taxon>
        <taxon>Gammaproteobacteria</taxon>
        <taxon>Pasteurellales</taxon>
        <taxon>Pasteurellaceae</taxon>
        <taxon>Haemophilus</taxon>
    </lineage>
</organism>
<gene>
    <name evidence="1" type="ORF">DPV92_09270</name>
</gene>
<evidence type="ECO:0000313" key="2">
    <source>
        <dbReference type="Proteomes" id="UP000253945"/>
    </source>
</evidence>